<dbReference type="Gene3D" id="1.25.40.10">
    <property type="entry name" value="Tetratricopeptide repeat domain"/>
    <property type="match status" value="1"/>
</dbReference>
<dbReference type="SUPFAM" id="SSF48452">
    <property type="entry name" value="TPR-like"/>
    <property type="match status" value="1"/>
</dbReference>
<name>A0A0K1EDV4_CHOCO</name>
<evidence type="ECO:0000313" key="6">
    <source>
        <dbReference type="Proteomes" id="UP000067626"/>
    </source>
</evidence>
<reference evidence="5 6" key="1">
    <citation type="submission" date="2015-07" db="EMBL/GenBank/DDBJ databases">
        <title>Genome analysis of myxobacterium Chondromyces crocatus Cm c5 reveals a high potential for natural compound synthesis and the genetic basis for the loss of fruiting body formation.</title>
        <authorList>
            <person name="Zaburannyi N."/>
            <person name="Bunk B."/>
            <person name="Maier J."/>
            <person name="Overmann J."/>
            <person name="Mueller R."/>
        </authorList>
    </citation>
    <scope>NUCLEOTIDE SEQUENCE [LARGE SCALE GENOMIC DNA]</scope>
    <source>
        <strain evidence="5 6">Cm c5</strain>
    </source>
</reference>
<accession>A0A0K1EDV4</accession>
<dbReference type="OrthoDB" id="5476021at2"/>
<dbReference type="InterPro" id="IPR013694">
    <property type="entry name" value="VIT"/>
</dbReference>
<proteinExistence type="predicted"/>
<dbReference type="KEGG" id="ccro:CMC5_031970"/>
<keyword evidence="2" id="KW-0812">Transmembrane</keyword>
<evidence type="ECO:0000256" key="1">
    <source>
        <dbReference type="SAM" id="MobiDB-lite"/>
    </source>
</evidence>
<dbReference type="InterPro" id="IPR002035">
    <property type="entry name" value="VWF_A"/>
</dbReference>
<dbReference type="EMBL" id="CP012159">
    <property type="protein sequence ID" value="AKT39051.1"/>
    <property type="molecule type" value="Genomic_DNA"/>
</dbReference>
<dbReference type="InterPro" id="IPR036465">
    <property type="entry name" value="vWFA_dom_sf"/>
</dbReference>
<dbReference type="Gene3D" id="3.40.50.410">
    <property type="entry name" value="von Willebrand factor, type A domain"/>
    <property type="match status" value="1"/>
</dbReference>
<feature type="transmembrane region" description="Helical" evidence="2">
    <location>
        <begin position="44"/>
        <end position="61"/>
    </location>
</feature>
<feature type="domain" description="VWFA" evidence="3">
    <location>
        <begin position="507"/>
        <end position="683"/>
    </location>
</feature>
<organism evidence="5 6">
    <name type="scientific">Chondromyces crocatus</name>
    <dbReference type="NCBI Taxonomy" id="52"/>
    <lineage>
        <taxon>Bacteria</taxon>
        <taxon>Pseudomonadati</taxon>
        <taxon>Myxococcota</taxon>
        <taxon>Polyangia</taxon>
        <taxon>Polyangiales</taxon>
        <taxon>Polyangiaceae</taxon>
        <taxon>Chondromyces</taxon>
    </lineage>
</organism>
<feature type="region of interest" description="Disordered" evidence="1">
    <location>
        <begin position="412"/>
        <end position="438"/>
    </location>
</feature>
<gene>
    <name evidence="5" type="ORF">CMC5_031970</name>
</gene>
<dbReference type="SUPFAM" id="SSF53300">
    <property type="entry name" value="vWA-like"/>
    <property type="match status" value="1"/>
</dbReference>
<dbReference type="SMART" id="SM00327">
    <property type="entry name" value="VWA"/>
    <property type="match status" value="1"/>
</dbReference>
<protein>
    <recommendedName>
        <fullName evidence="7">VWFA domain-containing protein</fullName>
    </recommendedName>
</protein>
<dbReference type="CDD" id="cd00198">
    <property type="entry name" value="vWFA"/>
    <property type="match status" value="1"/>
</dbReference>
<feature type="region of interest" description="Disordered" evidence="1">
    <location>
        <begin position="20"/>
        <end position="41"/>
    </location>
</feature>
<sequence length="1419" mass="150484">MSRKLQVTRSDRYDVAEWIEDASGAGGGPPRPPPDTSASGPRRFALVASLLVVVATAVFIARSGRRPPESRPLSPTMADLSAVHAGVTVNGSEIRRLQRLHPGDTVATDADGSARLRIDDGTTVVIDRDTTLALSGSGISLERGRVFVQGTPGARSEIVVGDVNALLTDADVAVERGRTEPGAARIYAPRAEVTLRTPKGEQPLRSGETAVLRGDVVEIGPERGFDDWTGGLSAPWGARGVPRRAVGELWGRPGVDAELGAPLTLRAHDVRATITRELAETEVRSTFFNGGSDTVIGDFRMALPQGAIVSGFASTRGETTREGHPSLANRDDAPGITSTEMLEWAGEGWVRGTLPSVQPGEVVTVTVRYVEWLSPVRRADATTSVVQYRYPLAGEASPPLIGEFSARIDASPSRPRSVGAGFSAAGRAGTPGTPDSAPLAGPIVELRRPDFRPTADLVVEVELTPWDAPARLYFAPGDPNDEAGGTVLVRTELPDALPVPAGGEGVTLALLLDTSASIDPALLDAERALASAIVGGLSARDRVIVLAADAETRHVGPDTLGPADAPRRTATLEAIRTLSPGGSTDLGRAFERAADALPSDAPAGMVIYLGDGWPTVGDDSADAIAARLSRRPSGAPRIGAVAVGPLANRSALAALTRGTGPLFELADATDAPRLSISLLAEALQPAAAGVEIDLGPSVERVYPRASRAIPHGDTVAAVGRTRTEPPKEITLRWRDARGVHEEKRQVTVIPTNRVDDLQRRWAAARVDEIALRGRGREAATDVALRAGLLTPWTALVSSGAEFSAPGKRVHRPTPLPTRILDLALDPAGGGFSAALVTPQGAAGALTDVLGALTPHTDDEGDAAYKAAVALASRRTITQASGSVRACRDSRAALRPDLAGQLTVSLRVDGEGRAEDVSVKGLGATNDAALLRCVEVVIAGLTFPASGLRETVSVTLILPLPDARVPLRGRRCSPTSTIPLPLRRGVWQERINRSPGKFGEAVTAANLASGIYLEARHACELPTWSDRRALLELLIGHRQDVGYRVQLARELDRAGDADAATLVRREAARRAQSPEELRQLRQALIVDETYPEGVFRKRYTAARTDSERLAVVRRFQQLAPHAPQLRLRLLRLLEALGMKDELNDEVRRLRRDPFAEATLLAEGASALRRAGNEVEARRTFGELSERAPRDPWARAFLGDRLRTEGWFDDATAAYATLETLAPGDPAALLRLGLAHAGAGRLDVALRILSRVAQTGGRTGSAELGELASRLAQVLIADALQRKDLPPQADVRLARAALELPFPAGATVVLIRSPGGTTAVQAELIRGTGAARREQPAEFTAASLGLSSLRIEPGETTAPLLRLRRTEDLAPAPPLRVRVDALIPRGERTPPALVTTEVDLPASGEAVTLRWTDGRWEPERT</sequence>
<evidence type="ECO:0008006" key="7">
    <source>
        <dbReference type="Google" id="ProtNLM"/>
    </source>
</evidence>
<keyword evidence="6" id="KW-1185">Reference proteome</keyword>
<dbReference type="InterPro" id="IPR011990">
    <property type="entry name" value="TPR-like_helical_dom_sf"/>
</dbReference>
<evidence type="ECO:0000313" key="5">
    <source>
        <dbReference type="EMBL" id="AKT39051.1"/>
    </source>
</evidence>
<evidence type="ECO:0000259" key="4">
    <source>
        <dbReference type="PROSITE" id="PS51468"/>
    </source>
</evidence>
<evidence type="ECO:0000259" key="3">
    <source>
        <dbReference type="PROSITE" id="PS50234"/>
    </source>
</evidence>
<dbReference type="Proteomes" id="UP000067626">
    <property type="component" value="Chromosome"/>
</dbReference>
<dbReference type="PROSITE" id="PS50234">
    <property type="entry name" value="VWFA"/>
    <property type="match status" value="1"/>
</dbReference>
<feature type="domain" description="VIT" evidence="4">
    <location>
        <begin position="249"/>
        <end position="387"/>
    </location>
</feature>
<keyword evidence="2" id="KW-0472">Membrane</keyword>
<evidence type="ECO:0000256" key="2">
    <source>
        <dbReference type="SAM" id="Phobius"/>
    </source>
</evidence>
<dbReference type="STRING" id="52.CMC5_031970"/>
<dbReference type="RefSeq" id="WP_050431200.1">
    <property type="nucleotide sequence ID" value="NZ_CP012159.1"/>
</dbReference>
<keyword evidence="2" id="KW-1133">Transmembrane helix</keyword>
<dbReference type="PROSITE" id="PS51468">
    <property type="entry name" value="VIT"/>
    <property type="match status" value="1"/>
</dbReference>
<dbReference type="Pfam" id="PF08487">
    <property type="entry name" value="VIT"/>
    <property type="match status" value="1"/>
</dbReference>